<comment type="caution">
    <text evidence="10">The sequence shown here is derived from an EMBL/GenBank/DDBJ whole genome shotgun (WGS) entry which is preliminary data.</text>
</comment>
<dbReference type="GO" id="GO:0006611">
    <property type="term" value="P:protein export from nucleus"/>
    <property type="evidence" value="ECO:0007669"/>
    <property type="project" value="TreeGrafter"/>
</dbReference>
<evidence type="ECO:0000256" key="3">
    <source>
        <dbReference type="ARBA" id="ARBA00009466"/>
    </source>
</evidence>
<dbReference type="EMBL" id="BEYU01000189">
    <property type="protein sequence ID" value="GBG34367.1"/>
    <property type="molecule type" value="Genomic_DNA"/>
</dbReference>
<dbReference type="InterPro" id="IPR011989">
    <property type="entry name" value="ARM-like"/>
</dbReference>
<evidence type="ECO:0000313" key="11">
    <source>
        <dbReference type="Proteomes" id="UP000241890"/>
    </source>
</evidence>
<evidence type="ECO:0000256" key="7">
    <source>
        <dbReference type="ARBA" id="ARBA00023242"/>
    </source>
</evidence>
<comment type="similarity">
    <text evidence="3">Belongs to the exportin family.</text>
</comment>
<evidence type="ECO:0000256" key="1">
    <source>
        <dbReference type="ARBA" id="ARBA00004123"/>
    </source>
</evidence>
<organism evidence="10 11">
    <name type="scientific">Hondaea fermentalgiana</name>
    <dbReference type="NCBI Taxonomy" id="2315210"/>
    <lineage>
        <taxon>Eukaryota</taxon>
        <taxon>Sar</taxon>
        <taxon>Stramenopiles</taxon>
        <taxon>Bigyra</taxon>
        <taxon>Labyrinthulomycetes</taxon>
        <taxon>Thraustochytrida</taxon>
        <taxon>Thraustochytriidae</taxon>
        <taxon>Hondaea</taxon>
    </lineage>
</organism>
<name>A0A2R5GU13_9STRA</name>
<dbReference type="Proteomes" id="UP000241890">
    <property type="component" value="Unassembled WGS sequence"/>
</dbReference>
<proteinExistence type="inferred from homology"/>
<dbReference type="GO" id="GO:0005049">
    <property type="term" value="F:nuclear export signal receptor activity"/>
    <property type="evidence" value="ECO:0007669"/>
    <property type="project" value="InterPro"/>
</dbReference>
<gene>
    <name evidence="10" type="ORF">FCC1311_105902</name>
</gene>
<protein>
    <submittedName>
        <fullName evidence="10">Exportin-7</fullName>
    </submittedName>
</protein>
<dbReference type="InterPro" id="IPR044189">
    <property type="entry name" value="XPO4/7-like"/>
</dbReference>
<evidence type="ECO:0000313" key="10">
    <source>
        <dbReference type="EMBL" id="GBG34367.1"/>
    </source>
</evidence>
<reference evidence="10 11" key="1">
    <citation type="submission" date="2017-12" db="EMBL/GenBank/DDBJ databases">
        <title>Sequencing, de novo assembly and annotation of complete genome of a new Thraustochytrid species, strain FCC1311.</title>
        <authorList>
            <person name="Sedici K."/>
            <person name="Godart F."/>
            <person name="Aiese Cigliano R."/>
            <person name="Sanseverino W."/>
            <person name="Barakat M."/>
            <person name="Ortet P."/>
            <person name="Marechal E."/>
            <person name="Cagnac O."/>
            <person name="Amato A."/>
        </authorList>
    </citation>
    <scope>NUCLEOTIDE SEQUENCE [LARGE SCALE GENOMIC DNA]</scope>
</reference>
<keyword evidence="11" id="KW-1185">Reference proteome</keyword>
<feature type="region of interest" description="Disordered" evidence="8">
    <location>
        <begin position="703"/>
        <end position="774"/>
    </location>
</feature>
<dbReference type="GO" id="GO:0031267">
    <property type="term" value="F:small GTPase binding"/>
    <property type="evidence" value="ECO:0007669"/>
    <property type="project" value="InterPro"/>
</dbReference>
<comment type="subcellular location">
    <subcellularLocation>
        <location evidence="2">Cytoplasm</location>
    </subcellularLocation>
    <subcellularLocation>
        <location evidence="1">Nucleus</location>
    </subcellularLocation>
</comment>
<feature type="compositionally biased region" description="Polar residues" evidence="8">
    <location>
        <begin position="744"/>
        <end position="754"/>
    </location>
</feature>
<dbReference type="SUPFAM" id="SSF48371">
    <property type="entry name" value="ARM repeat"/>
    <property type="match status" value="1"/>
</dbReference>
<dbReference type="OrthoDB" id="244158at2759"/>
<evidence type="ECO:0000256" key="8">
    <source>
        <dbReference type="SAM" id="MobiDB-lite"/>
    </source>
</evidence>
<dbReference type="Gene3D" id="1.25.10.10">
    <property type="entry name" value="Leucine-rich Repeat Variant"/>
    <property type="match status" value="1"/>
</dbReference>
<dbReference type="PROSITE" id="PS50166">
    <property type="entry name" value="IMPORTIN_B_NT"/>
    <property type="match status" value="1"/>
</dbReference>
<feature type="compositionally biased region" description="Low complexity" evidence="8">
    <location>
        <begin position="724"/>
        <end position="733"/>
    </location>
</feature>
<dbReference type="GO" id="GO:0005737">
    <property type="term" value="C:cytoplasm"/>
    <property type="evidence" value="ECO:0007669"/>
    <property type="project" value="UniProtKB-SubCell"/>
</dbReference>
<evidence type="ECO:0000256" key="5">
    <source>
        <dbReference type="ARBA" id="ARBA00022490"/>
    </source>
</evidence>
<feature type="compositionally biased region" description="Low complexity" evidence="8">
    <location>
        <begin position="755"/>
        <end position="770"/>
    </location>
</feature>
<dbReference type="GO" id="GO:0005643">
    <property type="term" value="C:nuclear pore"/>
    <property type="evidence" value="ECO:0007669"/>
    <property type="project" value="TreeGrafter"/>
</dbReference>
<keyword evidence="4" id="KW-0813">Transport</keyword>
<evidence type="ECO:0000259" key="9">
    <source>
        <dbReference type="PROSITE" id="PS50166"/>
    </source>
</evidence>
<dbReference type="FunCoup" id="A0A2R5GU13">
    <property type="interactions" value="274"/>
</dbReference>
<evidence type="ECO:0000256" key="4">
    <source>
        <dbReference type="ARBA" id="ARBA00022448"/>
    </source>
</evidence>
<dbReference type="PANTHER" id="PTHR12596">
    <property type="entry name" value="EXPORTIN 4,7-RELATED"/>
    <property type="match status" value="1"/>
</dbReference>
<keyword evidence="7" id="KW-0539">Nucleus</keyword>
<dbReference type="PANTHER" id="PTHR12596:SF2">
    <property type="entry name" value="EXPORTIN-7 ISOFORM X1"/>
    <property type="match status" value="1"/>
</dbReference>
<dbReference type="Pfam" id="PF25795">
    <property type="entry name" value="TPR_XPO7"/>
    <property type="match status" value="1"/>
</dbReference>
<sequence length="1494" mass="164679">MDASELNKLESLCALLYSGQNATLIEKLEAQRWLLRLQSSAQYLPQLQYTLENSTSQYALLYASKGLLLILSKDWRNVTSSQRVHLQQFLLRRLASSSSDPNDFVTKATIQVLCRLTKLGWVSDPELRRLMNEIVQFLHAGAQHAILGLRILTDLITEFELGRTEPNGRLDPEGRQAAQAFREQDGLSRAFMLALKTVNQAFSSQEPARDRPILREALKTLQTCLAYDFVGTGYSESDDVVACLYIPIEWTKDIANANALRLLFQIYNAQWQVQNESEIDGSEDGAASMALQCIALLASTRRSVFEESTRHEFLVALLEGSTQLMKEKTGLSHSDACLHHLCRLLSRMKSHFQLVELAKPPQYQLWLEALAQFTEETLAAWRTVSTRSVHYLVRLWSALVLPTPYLRIREGVNRDGMNQPGYLRGLDQYVPRVVQAFVSTRADMCSAAALEELDEGGEAASELLGTSRQGFGSFGRGSGGIEDNPLDDEGMLLEQLTPLSTLARFRYGYSASGVGELFLTAVNERAQAVTALLSNPQGQTLLMAKCRLADSQARLAFLSYVVGAIVGGHVTRVSARAIERLEELNAELAALVFKMVTDSQRTEDVIASRGESPAALIFGFGSNAGWRLELATLYFFRCFQTLYIESRAREDEAERPARDRSVELVDDYSGYMNFAFLRRGAMVPNGAGGATTSLMIGPGSEMRSMQLRSLPAPSPSLDRLNQTGSSGSSGASSTRAIADKQPDNDTGMSDGNADNNNSSSNNSNNNNNNNGGMKQQGLLVDELSASEIKSEEENNARVAAMQHSIAARVGVQGGDRALLDVAMRRIFGLLQFAQHVNERNAQLDDSSAPVMLVQRALSVLYQLSMGVTIVHTGKVHTPRLMSSGRLLLESEVIQDLLQNPSAERFPLLREPKHGRARTFLMATLSKLLYTQTRYPSSQNSSQVPENMFDVNANMYTSHDQVEERFVSFMQPMTEVADGLLRIVNSNSNDLRNPSLIGPTIGLLRDLRGVISSASAAREFELIFSWFYPNRITLLAVLASTFHDNFEVMVPLLKLLSELVHNRGSRIVFPSLSAGGLILFREAARVLVAFCTPQLQALERTREAQRTRHEKREAIRSKLVDNMNNPVMESLSQALGTEIGSNGTSNDPLSMQALQEAVIAMGEEFLSSSGSSSDKKKVENMNGTVIDVGPGAIGPGITVDLEEPQQKCSRVCLITLSRMLNGRYAPLGTFQLFGDSCLLDARRVTLELALASSPKHTMSFPKMSKALVSLLNQLSEKFVIALVDLSPSLFARIMCCLGEALVSGNAQLSSPAASAVESIAIFRCRAAAAVHGPSGDDGKGDGNAVDTDPLRRVRAVLNPEHRSRGDTTSLEEYRRAALLFQEHERAHPNLFSSLLAVVMDQLFSSASTELPNQWSMAKPIMPLIFCAPAEFEKQRQQFLSAQSAVREPRIREAYDALFTKLGPALSNPALFNVVLRSNDTFAKELCTFNRELRRE</sequence>
<keyword evidence="5" id="KW-0963">Cytoplasm</keyword>
<keyword evidence="6" id="KW-0653">Protein transport</keyword>
<dbReference type="InterPro" id="IPR001494">
    <property type="entry name" value="Importin-beta_N"/>
</dbReference>
<dbReference type="InParanoid" id="A0A2R5GU13"/>
<accession>A0A2R5GU13</accession>
<feature type="domain" description="Importin N-terminal" evidence="9">
    <location>
        <begin position="30"/>
        <end position="96"/>
    </location>
</feature>
<dbReference type="InterPro" id="IPR057947">
    <property type="entry name" value="TPR_XPO7/RBP17"/>
</dbReference>
<evidence type="ECO:0000256" key="6">
    <source>
        <dbReference type="ARBA" id="ARBA00022927"/>
    </source>
</evidence>
<dbReference type="InterPro" id="IPR016024">
    <property type="entry name" value="ARM-type_fold"/>
</dbReference>
<evidence type="ECO:0000256" key="2">
    <source>
        <dbReference type="ARBA" id="ARBA00004496"/>
    </source>
</evidence>